<proteinExistence type="predicted"/>
<evidence type="ECO:0000313" key="1">
    <source>
        <dbReference type="EMBL" id="CAG5077502.1"/>
    </source>
</evidence>
<accession>A0ABN7RLM4</accession>
<protein>
    <submittedName>
        <fullName evidence="1">Oidioi.mRNA.OKI2018_I69.PAR.g8735.t1.cds</fullName>
    </submittedName>
</protein>
<keyword evidence="2" id="KW-1185">Reference proteome</keyword>
<dbReference type="EMBL" id="OU015568">
    <property type="protein sequence ID" value="CAG5077502.1"/>
    <property type="molecule type" value="Genomic_DNA"/>
</dbReference>
<evidence type="ECO:0000313" key="2">
    <source>
        <dbReference type="Proteomes" id="UP001158576"/>
    </source>
</evidence>
<sequence length="95" mass="11512">MCEAYHSSLHDKNVRGRNSLRTIWQFKVKNLNRVCNNQLRRRKKKVAKRHYCRRLLDLILEQEDDWLESNILKICSQFADLETDLIEFPSKYCDL</sequence>
<name>A0ABN7RLM4_OIKDI</name>
<gene>
    <name evidence="1" type="ORF">OKIOD_LOCUS293</name>
</gene>
<dbReference type="Proteomes" id="UP001158576">
    <property type="component" value="Chromosome PAR"/>
</dbReference>
<organism evidence="1 2">
    <name type="scientific">Oikopleura dioica</name>
    <name type="common">Tunicate</name>
    <dbReference type="NCBI Taxonomy" id="34765"/>
    <lineage>
        <taxon>Eukaryota</taxon>
        <taxon>Metazoa</taxon>
        <taxon>Chordata</taxon>
        <taxon>Tunicata</taxon>
        <taxon>Appendicularia</taxon>
        <taxon>Copelata</taxon>
        <taxon>Oikopleuridae</taxon>
        <taxon>Oikopleura</taxon>
    </lineage>
</organism>
<reference evidence="1 2" key="1">
    <citation type="submission" date="2021-04" db="EMBL/GenBank/DDBJ databases">
        <authorList>
            <person name="Bliznina A."/>
        </authorList>
    </citation>
    <scope>NUCLEOTIDE SEQUENCE [LARGE SCALE GENOMIC DNA]</scope>
</reference>